<comment type="caution">
    <text evidence="1">The sequence shown here is derived from an EMBL/GenBank/DDBJ whole genome shotgun (WGS) entry which is preliminary data.</text>
</comment>
<dbReference type="Proteomes" id="UP001371456">
    <property type="component" value="Unassembled WGS sequence"/>
</dbReference>
<organism evidence="1 2">
    <name type="scientific">Solanum bulbocastanum</name>
    <name type="common">Wild potato</name>
    <dbReference type="NCBI Taxonomy" id="147425"/>
    <lineage>
        <taxon>Eukaryota</taxon>
        <taxon>Viridiplantae</taxon>
        <taxon>Streptophyta</taxon>
        <taxon>Embryophyta</taxon>
        <taxon>Tracheophyta</taxon>
        <taxon>Spermatophyta</taxon>
        <taxon>Magnoliopsida</taxon>
        <taxon>eudicotyledons</taxon>
        <taxon>Gunneridae</taxon>
        <taxon>Pentapetalae</taxon>
        <taxon>asterids</taxon>
        <taxon>lamiids</taxon>
        <taxon>Solanales</taxon>
        <taxon>Solanaceae</taxon>
        <taxon>Solanoideae</taxon>
        <taxon>Solaneae</taxon>
        <taxon>Solanum</taxon>
    </lineage>
</organism>
<evidence type="ECO:0000313" key="2">
    <source>
        <dbReference type="Proteomes" id="UP001371456"/>
    </source>
</evidence>
<name>A0AAN8T9Y6_SOLBU</name>
<protein>
    <submittedName>
        <fullName evidence="1">Uncharacterized protein</fullName>
    </submittedName>
</protein>
<dbReference type="AlphaFoldDB" id="A0AAN8T9Y6"/>
<evidence type="ECO:0000313" key="1">
    <source>
        <dbReference type="EMBL" id="KAK6779916.1"/>
    </source>
</evidence>
<dbReference type="EMBL" id="JBANQN010000009">
    <property type="protein sequence ID" value="KAK6779916.1"/>
    <property type="molecule type" value="Genomic_DNA"/>
</dbReference>
<accession>A0AAN8T9Y6</accession>
<sequence length="159" mass="17656">MKHQNYPNVVLVVNLTSKEQLVVPIEEILGVEALAAVIVNFDGENIGEYEEIVSALGGMRKYNYGSKKLDLDLKNRSPDVQGLWTEVDQLQLEVNALAITPAPILPPFTMPMSNSIPLFDLFADEDLQPALGKQVYIDESISDKDEVEPGNKSVMSLRR</sequence>
<proteinExistence type="predicted"/>
<keyword evidence="2" id="KW-1185">Reference proteome</keyword>
<reference evidence="1 2" key="1">
    <citation type="submission" date="2024-02" db="EMBL/GenBank/DDBJ databases">
        <title>de novo genome assembly of Solanum bulbocastanum strain 11H21.</title>
        <authorList>
            <person name="Hosaka A.J."/>
        </authorList>
    </citation>
    <scope>NUCLEOTIDE SEQUENCE [LARGE SCALE GENOMIC DNA]</scope>
    <source>
        <tissue evidence="1">Young leaves</tissue>
    </source>
</reference>
<gene>
    <name evidence="1" type="ORF">RDI58_022100</name>
</gene>